<dbReference type="EMBL" id="AP010872">
    <property type="protein sequence ID" value="BAH83023.1"/>
    <property type="molecule type" value="Genomic_DNA"/>
</dbReference>
<dbReference type="GO" id="GO:0022625">
    <property type="term" value="C:cytosolic large ribosomal subunit"/>
    <property type="evidence" value="ECO:0007669"/>
    <property type="project" value="TreeGrafter"/>
</dbReference>
<protein>
    <recommendedName>
        <fullName evidence="5 6">Large ribosomal subunit protein uL13</fullName>
    </recommendedName>
</protein>
<dbReference type="SUPFAM" id="SSF52161">
    <property type="entry name" value="Ribosomal protein L13"/>
    <property type="match status" value="1"/>
</dbReference>
<evidence type="ECO:0000256" key="3">
    <source>
        <dbReference type="ARBA" id="ARBA00022980"/>
    </source>
</evidence>
<gene>
    <name evidence="6 8 9" type="primary">rplM</name>
    <name evidence="9" type="ORF">ICMP_162</name>
</gene>
<evidence type="ECO:0000256" key="2">
    <source>
        <dbReference type="ARBA" id="ARBA00011838"/>
    </source>
</evidence>
<proteinExistence type="inferred from homology"/>
<evidence type="ECO:0000256" key="8">
    <source>
        <dbReference type="RuleBase" id="RU003878"/>
    </source>
</evidence>
<dbReference type="HOGENOM" id="CLU_082184_2_2_6"/>
<dbReference type="InterPro" id="IPR005823">
    <property type="entry name" value="Ribosomal_uL13_bac-type"/>
</dbReference>
<dbReference type="GO" id="GO:0003735">
    <property type="term" value="F:structural constituent of ribosome"/>
    <property type="evidence" value="ECO:0007669"/>
    <property type="project" value="InterPro"/>
</dbReference>
<dbReference type="InterPro" id="IPR005822">
    <property type="entry name" value="Ribosomal_uL13"/>
</dbReference>
<reference evidence="9 10" key="1">
    <citation type="journal article" date="2011" name="Genome Biol. Evol.">
        <title>Reductive evolution of bacterial genome in insect gut environment.</title>
        <authorList>
            <person name="Nikoh N."/>
            <person name="Hosokawa T."/>
            <person name="Ohshima K."/>
            <person name="Hattori M."/>
            <person name="Fukatsu T."/>
        </authorList>
    </citation>
    <scope>NUCLEOTIDE SEQUENCE [LARGE SCALE GENOMIC DNA]</scope>
    <source>
        <strain evidence="9 10">Mpkobe</strain>
    </source>
</reference>
<accession>C5WCG7</accession>
<organism evidence="9 10">
    <name type="scientific">Candidatus Ishikawaella capsulata Mpkobe</name>
    <dbReference type="NCBI Taxonomy" id="476281"/>
    <lineage>
        <taxon>Bacteria</taxon>
        <taxon>Pseudomonadati</taxon>
        <taxon>Pseudomonadota</taxon>
        <taxon>Gammaproteobacteria</taxon>
        <taxon>Enterobacterales</taxon>
        <taxon>Enterobacteriaceae</taxon>
        <taxon>Candidatus Ishikawella</taxon>
    </lineage>
</organism>
<dbReference type="CDD" id="cd00392">
    <property type="entry name" value="Ribosomal_L13"/>
    <property type="match status" value="1"/>
</dbReference>
<evidence type="ECO:0000313" key="10">
    <source>
        <dbReference type="Proteomes" id="UP000061704"/>
    </source>
</evidence>
<dbReference type="InterPro" id="IPR036899">
    <property type="entry name" value="Ribosomal_uL13_sf"/>
</dbReference>
<dbReference type="Proteomes" id="UP000061704">
    <property type="component" value="Chromosome"/>
</dbReference>
<dbReference type="GO" id="GO:0003729">
    <property type="term" value="F:mRNA binding"/>
    <property type="evidence" value="ECO:0007669"/>
    <property type="project" value="TreeGrafter"/>
</dbReference>
<evidence type="ECO:0000256" key="4">
    <source>
        <dbReference type="ARBA" id="ARBA00023274"/>
    </source>
</evidence>
<dbReference type="PIRSF" id="PIRSF002181">
    <property type="entry name" value="Ribosomal_L13"/>
    <property type="match status" value="1"/>
</dbReference>
<name>C5WCG7_9ENTR</name>
<sequence>MKTFVAKIETIKREWHLVDATDKILGRLATKLAHHLRGKHKVEYTPHVDVGDFIIVINAGKIALTGNKYTNKFYYYHTGYVGGIKKKSFKEMLNSCPTRIIEIAVKGMLPNGPLGRSMLRKLKVYAGQDHNHVAQKPQFLDI</sequence>
<evidence type="ECO:0000256" key="5">
    <source>
        <dbReference type="ARBA" id="ARBA00035201"/>
    </source>
</evidence>
<dbReference type="PANTHER" id="PTHR11545">
    <property type="entry name" value="RIBOSOMAL PROTEIN L13"/>
    <property type="match status" value="1"/>
</dbReference>
<evidence type="ECO:0000256" key="6">
    <source>
        <dbReference type="HAMAP-Rule" id="MF_01366"/>
    </source>
</evidence>
<keyword evidence="3 6" id="KW-0689">Ribosomal protein</keyword>
<evidence type="ECO:0000256" key="7">
    <source>
        <dbReference type="RuleBase" id="RU003877"/>
    </source>
</evidence>
<dbReference type="KEGG" id="icp:ICMP_162"/>
<dbReference type="AlphaFoldDB" id="C5WCG7"/>
<dbReference type="InterPro" id="IPR023563">
    <property type="entry name" value="Ribosomal_uL13_CS"/>
</dbReference>
<comment type="similarity">
    <text evidence="1 6 7">Belongs to the universal ribosomal protein uL13 family.</text>
</comment>
<dbReference type="PROSITE" id="PS00783">
    <property type="entry name" value="RIBOSOMAL_L13"/>
    <property type="match status" value="1"/>
</dbReference>
<evidence type="ECO:0000313" key="9">
    <source>
        <dbReference type="EMBL" id="BAH83023.1"/>
    </source>
</evidence>
<dbReference type="HAMAP" id="MF_01366">
    <property type="entry name" value="Ribosomal_uL13"/>
    <property type="match status" value="1"/>
</dbReference>
<comment type="function">
    <text evidence="6 8">This protein is one of the early assembly proteins of the 50S ribosomal subunit, although it is not seen to bind rRNA by itself. It is important during the early stages of 50S assembly.</text>
</comment>
<dbReference type="PANTHER" id="PTHR11545:SF2">
    <property type="entry name" value="LARGE RIBOSOMAL SUBUNIT PROTEIN UL13M"/>
    <property type="match status" value="1"/>
</dbReference>
<dbReference type="Pfam" id="PF00572">
    <property type="entry name" value="Ribosomal_L13"/>
    <property type="match status" value="1"/>
</dbReference>
<dbReference type="FunFam" id="3.90.1180.10:FF:000001">
    <property type="entry name" value="50S ribosomal protein L13"/>
    <property type="match status" value="1"/>
</dbReference>
<dbReference type="NCBIfam" id="TIGR01066">
    <property type="entry name" value="rplM_bact"/>
    <property type="match status" value="1"/>
</dbReference>
<dbReference type="GO" id="GO:0017148">
    <property type="term" value="P:negative regulation of translation"/>
    <property type="evidence" value="ECO:0007669"/>
    <property type="project" value="TreeGrafter"/>
</dbReference>
<dbReference type="OrthoDB" id="9801330at2"/>
<keyword evidence="10" id="KW-1185">Reference proteome</keyword>
<dbReference type="GO" id="GO:0006412">
    <property type="term" value="P:translation"/>
    <property type="evidence" value="ECO:0007669"/>
    <property type="project" value="UniProtKB-UniRule"/>
</dbReference>
<dbReference type="RefSeq" id="WP_041068868.1">
    <property type="nucleotide sequence ID" value="NZ_AP010872.1"/>
</dbReference>
<evidence type="ECO:0000256" key="1">
    <source>
        <dbReference type="ARBA" id="ARBA00006227"/>
    </source>
</evidence>
<comment type="subunit">
    <text evidence="2 6">Part of the 50S ribosomal subunit.</text>
</comment>
<dbReference type="Gene3D" id="3.90.1180.10">
    <property type="entry name" value="Ribosomal protein L13"/>
    <property type="match status" value="1"/>
</dbReference>
<dbReference type="STRING" id="476281.ICMP_162"/>
<keyword evidence="4 6" id="KW-0687">Ribonucleoprotein</keyword>